<dbReference type="OrthoDB" id="549017at2759"/>
<evidence type="ECO:0000313" key="3">
    <source>
        <dbReference type="Proteomes" id="UP000235965"/>
    </source>
</evidence>
<sequence>MLSSAVEPWERADEDEVCSNNFNGFVTGGSSNSFSRDPDYPKANLQSSQVSRCPIEDGVVHTSRWGTVSPGTVLAAIAAALEPQQVQISLLLNEPVQTNDTDKLEKFERYRQMTLLAQLHNTWAATLAGDLAEVAVYQGPRLKGDLYLGPGGTWNDTKIPRVHYMDQRNGGFWQMTDAEARGGIDGLILSGAVQSWKEQLSRLRLSQLLEMYYSDRGVNFDTQYRACERQARLAEIRETSDLLLIQTINFARVLSYKSPEAVQISDEKLEEFSSKALQAYNSHLSSLLSALHCNDPLPFPRVHLDVILDGTWTTYEAMQVLAYLAQEADVSYYGSSMAVMNGEDATWILRETHNASDLFSLRNNTENSSDVTWPRSLNLKLSLATFSSYLAERLAEQRRRNVIGGPSHVILVLGYTATISDRDHRESVQIISRFKQQNPDVRFVFLASNINHLRFKELSTIDPSYPDVTIALPDSKVETVVTKIIEIITTIPGRITGGYCDGSSTETRRNGFEGYVTAGFPLTYRIHPLYLEHSGDVTLTFQGSGHGNLRACVSRDRGSTGTDCSEVKNLEEMALKISSPCANYAYQCPPVYLTITVTNTLTRCTEDDCRYPDQVRFLLHQEGLRCTRNPYSADSDTDVAPRSNSDLTLHVILQTVSLVLISKLIARF</sequence>
<keyword evidence="3" id="KW-1185">Reference proteome</keyword>
<proteinExistence type="predicted"/>
<name>A0A2J7R0E2_9NEOP</name>
<organism evidence="2 3">
    <name type="scientific">Cryptotermes secundus</name>
    <dbReference type="NCBI Taxonomy" id="105785"/>
    <lineage>
        <taxon>Eukaryota</taxon>
        <taxon>Metazoa</taxon>
        <taxon>Ecdysozoa</taxon>
        <taxon>Arthropoda</taxon>
        <taxon>Hexapoda</taxon>
        <taxon>Insecta</taxon>
        <taxon>Pterygota</taxon>
        <taxon>Neoptera</taxon>
        <taxon>Polyneoptera</taxon>
        <taxon>Dictyoptera</taxon>
        <taxon>Blattodea</taxon>
        <taxon>Blattoidea</taxon>
        <taxon>Termitoidae</taxon>
        <taxon>Kalotermitidae</taxon>
        <taxon>Cryptotermitinae</taxon>
        <taxon>Cryptotermes</taxon>
    </lineage>
</organism>
<reference evidence="2 3" key="1">
    <citation type="submission" date="2017-12" db="EMBL/GenBank/DDBJ databases">
        <title>Hemimetabolous genomes reveal molecular basis of termite eusociality.</title>
        <authorList>
            <person name="Harrison M.C."/>
            <person name="Jongepier E."/>
            <person name="Robertson H.M."/>
            <person name="Arning N."/>
            <person name="Bitard-Feildel T."/>
            <person name="Chao H."/>
            <person name="Childers C.P."/>
            <person name="Dinh H."/>
            <person name="Doddapaneni H."/>
            <person name="Dugan S."/>
            <person name="Gowin J."/>
            <person name="Greiner C."/>
            <person name="Han Y."/>
            <person name="Hu H."/>
            <person name="Hughes D.S.T."/>
            <person name="Huylmans A.-K."/>
            <person name="Kemena C."/>
            <person name="Kremer L.P.M."/>
            <person name="Lee S.L."/>
            <person name="Lopez-Ezquerra A."/>
            <person name="Mallet L."/>
            <person name="Monroy-Kuhn J.M."/>
            <person name="Moser A."/>
            <person name="Murali S.C."/>
            <person name="Muzny D.M."/>
            <person name="Otani S."/>
            <person name="Piulachs M.-D."/>
            <person name="Poelchau M."/>
            <person name="Qu J."/>
            <person name="Schaub F."/>
            <person name="Wada-Katsumata A."/>
            <person name="Worley K.C."/>
            <person name="Xie Q."/>
            <person name="Ylla G."/>
            <person name="Poulsen M."/>
            <person name="Gibbs R.A."/>
            <person name="Schal C."/>
            <person name="Richards S."/>
            <person name="Belles X."/>
            <person name="Korb J."/>
            <person name="Bornberg-Bauer E."/>
        </authorList>
    </citation>
    <scope>NUCLEOTIDE SEQUENCE [LARGE SCALE GENOMIC DNA]</scope>
    <source>
        <tissue evidence="2">Whole body</tissue>
    </source>
</reference>
<comment type="caution">
    <text evidence="2">The sequence shown here is derived from an EMBL/GenBank/DDBJ whole genome shotgun (WGS) entry which is preliminary data.</text>
</comment>
<gene>
    <name evidence="2" type="ORF">B7P43_G16547</name>
</gene>
<dbReference type="STRING" id="105785.A0A2J7R0E2"/>
<accession>A0A2J7R0E2</accession>
<evidence type="ECO:0000313" key="2">
    <source>
        <dbReference type="EMBL" id="PNF34286.1"/>
    </source>
</evidence>
<dbReference type="InParanoid" id="A0A2J7R0E2"/>
<dbReference type="AlphaFoldDB" id="A0A2J7R0E2"/>
<dbReference type="EMBL" id="NEVH01008258">
    <property type="protein sequence ID" value="PNF34286.1"/>
    <property type="molecule type" value="Genomic_DNA"/>
</dbReference>
<evidence type="ECO:0000256" key="1">
    <source>
        <dbReference type="SAM" id="MobiDB-lite"/>
    </source>
</evidence>
<protein>
    <submittedName>
        <fullName evidence="2">Uncharacterized protein</fullName>
    </submittedName>
</protein>
<dbReference type="Proteomes" id="UP000235965">
    <property type="component" value="Unassembled WGS sequence"/>
</dbReference>
<feature type="region of interest" description="Disordered" evidence="1">
    <location>
        <begin position="29"/>
        <end position="48"/>
    </location>
</feature>